<evidence type="ECO:0000259" key="1">
    <source>
        <dbReference type="PROSITE" id="PS50181"/>
    </source>
</evidence>
<dbReference type="Pfam" id="PF25210">
    <property type="entry name" value="Kelch_FKB95"/>
    <property type="match status" value="1"/>
</dbReference>
<dbReference type="PANTHER" id="PTHR24414:SF143">
    <property type="entry name" value="F-BOX DOMAIN-CONTAINING PROTEIN"/>
    <property type="match status" value="1"/>
</dbReference>
<sequence>MDYTMSMEEDNNQSLSSLPDDVVLNCLVRIPRSYDLNVSCVSKSLRSLVRSPDLYRLRSLFHKDSVYLCFRQNNISSHCHWYSLCRNDRTRTNIDYQLVPVPFPSHAFMFFSSMVAVGSEIYFIGGPLDQSKNLLILDTESGQLHVGPSMRVARYMHKAAVEVVDGKIYVIGGCDKEIRVEVFDPESQSWEFATKEKVQCISPFSVSLERKVYVVEDGKVCVYNPREGLRKEMLAKKKRKRDETMERLNGKVNCVCVVENVLYALFKRSGLMWFDTKLNEWRSLVSCYDNYSSFPNNVDAMAGYNGKLAVLWSRFDSNEKKSIGCTLIALDRVGEGIRWKIEWSGVVATFPCNYSFMHCLVVSN</sequence>
<dbReference type="InterPro" id="IPR001810">
    <property type="entry name" value="F-box_dom"/>
</dbReference>
<dbReference type="SUPFAM" id="SSF117281">
    <property type="entry name" value="Kelch motif"/>
    <property type="match status" value="1"/>
</dbReference>
<evidence type="ECO:0000313" key="3">
    <source>
        <dbReference type="Proteomes" id="UP000489600"/>
    </source>
</evidence>
<dbReference type="SUPFAM" id="SSF81383">
    <property type="entry name" value="F-box domain"/>
    <property type="match status" value="1"/>
</dbReference>
<dbReference type="CDD" id="cd22152">
    <property type="entry name" value="F-box_AtAFR-like"/>
    <property type="match status" value="1"/>
</dbReference>
<dbReference type="Gene3D" id="2.120.10.80">
    <property type="entry name" value="Kelch-type beta propeller"/>
    <property type="match status" value="1"/>
</dbReference>
<evidence type="ECO:0000313" key="2">
    <source>
        <dbReference type="EMBL" id="VVB02480.1"/>
    </source>
</evidence>
<dbReference type="InterPro" id="IPR057499">
    <property type="entry name" value="Kelch_FKB95"/>
</dbReference>
<dbReference type="EMBL" id="CABITT030000004">
    <property type="protein sequence ID" value="VVB02480.1"/>
    <property type="molecule type" value="Genomic_DNA"/>
</dbReference>
<dbReference type="SMART" id="SM00256">
    <property type="entry name" value="FBOX"/>
    <property type="match status" value="1"/>
</dbReference>
<name>A0A565BNK2_9BRAS</name>
<dbReference type="Proteomes" id="UP000489600">
    <property type="component" value="Unassembled WGS sequence"/>
</dbReference>
<keyword evidence="3" id="KW-1185">Reference proteome</keyword>
<comment type="caution">
    <text evidence="2">The sequence shown here is derived from an EMBL/GenBank/DDBJ whole genome shotgun (WGS) entry which is preliminary data.</text>
</comment>
<gene>
    <name evidence="2" type="ORF">ANE_LOCUS12924</name>
</gene>
<dbReference type="PROSITE" id="PS50181">
    <property type="entry name" value="FBOX"/>
    <property type="match status" value="1"/>
</dbReference>
<protein>
    <recommendedName>
        <fullName evidence="1">F-box domain-containing protein</fullName>
    </recommendedName>
</protein>
<dbReference type="InterPro" id="IPR036047">
    <property type="entry name" value="F-box-like_dom_sf"/>
</dbReference>
<reference evidence="2" key="1">
    <citation type="submission" date="2019-07" db="EMBL/GenBank/DDBJ databases">
        <authorList>
            <person name="Dittberner H."/>
        </authorList>
    </citation>
    <scope>NUCLEOTIDE SEQUENCE [LARGE SCALE GENOMIC DNA]</scope>
</reference>
<dbReference type="AlphaFoldDB" id="A0A565BNK2"/>
<dbReference type="InterPro" id="IPR050354">
    <property type="entry name" value="F-box/kelch-repeat_ARATH"/>
</dbReference>
<dbReference type="OrthoDB" id="45365at2759"/>
<organism evidence="2 3">
    <name type="scientific">Arabis nemorensis</name>
    <dbReference type="NCBI Taxonomy" id="586526"/>
    <lineage>
        <taxon>Eukaryota</taxon>
        <taxon>Viridiplantae</taxon>
        <taxon>Streptophyta</taxon>
        <taxon>Embryophyta</taxon>
        <taxon>Tracheophyta</taxon>
        <taxon>Spermatophyta</taxon>
        <taxon>Magnoliopsida</taxon>
        <taxon>eudicotyledons</taxon>
        <taxon>Gunneridae</taxon>
        <taxon>Pentapetalae</taxon>
        <taxon>rosids</taxon>
        <taxon>malvids</taxon>
        <taxon>Brassicales</taxon>
        <taxon>Brassicaceae</taxon>
        <taxon>Arabideae</taxon>
        <taxon>Arabis</taxon>
    </lineage>
</organism>
<dbReference type="PANTHER" id="PTHR24414">
    <property type="entry name" value="F-BOX/KELCH-REPEAT PROTEIN SKIP4"/>
    <property type="match status" value="1"/>
</dbReference>
<dbReference type="Pfam" id="PF00646">
    <property type="entry name" value="F-box"/>
    <property type="match status" value="1"/>
</dbReference>
<proteinExistence type="predicted"/>
<accession>A0A565BNK2</accession>
<dbReference type="InterPro" id="IPR015915">
    <property type="entry name" value="Kelch-typ_b-propeller"/>
</dbReference>
<feature type="domain" description="F-box" evidence="1">
    <location>
        <begin position="12"/>
        <end position="58"/>
    </location>
</feature>